<reference evidence="3" key="1">
    <citation type="submission" date="2021-05" db="EMBL/GenBank/DDBJ databases">
        <authorList>
            <person name="Stam R."/>
        </authorList>
    </citation>
    <scope>NUCLEOTIDE SEQUENCE</scope>
    <source>
        <strain evidence="3">CS162</strain>
    </source>
</reference>
<keyword evidence="4" id="KW-1185">Reference proteome</keyword>
<dbReference type="OrthoDB" id="3692938at2759"/>
<feature type="region of interest" description="Disordered" evidence="1">
    <location>
        <begin position="422"/>
        <end position="448"/>
    </location>
</feature>
<dbReference type="InterPro" id="IPR003615">
    <property type="entry name" value="HNH_nuc"/>
</dbReference>
<dbReference type="AlphaFoldDB" id="A0A8J2N8C1"/>
<dbReference type="GeneID" id="67019796"/>
<dbReference type="RefSeq" id="XP_043171324.1">
    <property type="nucleotide sequence ID" value="XM_043315389.1"/>
</dbReference>
<evidence type="ECO:0000313" key="3">
    <source>
        <dbReference type="EMBL" id="CAG5174296.1"/>
    </source>
</evidence>
<proteinExistence type="predicted"/>
<organism evidence="3 4">
    <name type="scientific">Alternaria atra</name>
    <dbReference type="NCBI Taxonomy" id="119953"/>
    <lineage>
        <taxon>Eukaryota</taxon>
        <taxon>Fungi</taxon>
        <taxon>Dikarya</taxon>
        <taxon>Ascomycota</taxon>
        <taxon>Pezizomycotina</taxon>
        <taxon>Dothideomycetes</taxon>
        <taxon>Pleosporomycetidae</taxon>
        <taxon>Pleosporales</taxon>
        <taxon>Pleosporineae</taxon>
        <taxon>Pleosporaceae</taxon>
        <taxon>Alternaria</taxon>
        <taxon>Alternaria sect. Ulocladioides</taxon>
    </lineage>
</organism>
<feature type="region of interest" description="Disordered" evidence="1">
    <location>
        <begin position="1"/>
        <end position="32"/>
    </location>
</feature>
<comment type="caution">
    <text evidence="3">The sequence shown here is derived from an EMBL/GenBank/DDBJ whole genome shotgun (WGS) entry which is preliminary data.</text>
</comment>
<feature type="domain" description="HNH nuclease" evidence="2">
    <location>
        <begin position="203"/>
        <end position="264"/>
    </location>
</feature>
<dbReference type="EMBL" id="CAJRGZ010000022">
    <property type="protein sequence ID" value="CAG5174296.1"/>
    <property type="molecule type" value="Genomic_DNA"/>
</dbReference>
<dbReference type="Proteomes" id="UP000676310">
    <property type="component" value="Unassembled WGS sequence"/>
</dbReference>
<protein>
    <recommendedName>
        <fullName evidence="2">HNH nuclease domain-containing protein</fullName>
    </recommendedName>
</protein>
<feature type="compositionally biased region" description="Acidic residues" evidence="1">
    <location>
        <begin position="429"/>
        <end position="448"/>
    </location>
</feature>
<accession>A0A8J2N8C1</accession>
<sequence>MSSSKNPPSPSKTLQSGSHIPEGFLPERTSSKRAFEKVERELLEVRQEFDKKQRYLKPKTSFDSNYWEKAAEYAMMGRSVSTLELRRAAIAYVDIGNQGSREEFSGSDKAKALEEASKAWAIKENIYSKRAAELKTTDKEHSLRRSFMQLFTTSTLGLDIKHAFAGKRNSSLQSNFRRDIIEKQGLRDPRGGQYVNHVWNILTGKYELEDGFVASHIFAYKLGQELMTAVFGSDAKDELFSSHNGLLLKQTIEAQFDSGMLAIVPNIKDLGSKAEVQLWINSDPRDYKFKIFDGNHKALDWNATTDPSGQDVTFRQLDGRKLQFPSGGRPRARYLYFHYCCQILRQAWKAGAKANSLPIMAKEHGMFAWGTAGRYLANDQMRAFIEELGHEFEPLMENATKLDTPADRQTLADAVTGAIIMSSQKKLDEEGDDEEGDDEEDDDDGDDD</sequence>
<evidence type="ECO:0000256" key="1">
    <source>
        <dbReference type="SAM" id="MobiDB-lite"/>
    </source>
</evidence>
<evidence type="ECO:0000259" key="2">
    <source>
        <dbReference type="Pfam" id="PF13391"/>
    </source>
</evidence>
<gene>
    <name evidence="3" type="ORF">ALTATR162_LOCUS7760</name>
</gene>
<dbReference type="Pfam" id="PF13391">
    <property type="entry name" value="HNH_2"/>
    <property type="match status" value="1"/>
</dbReference>
<name>A0A8J2N8C1_9PLEO</name>
<evidence type="ECO:0000313" key="4">
    <source>
        <dbReference type="Proteomes" id="UP000676310"/>
    </source>
</evidence>